<proteinExistence type="predicted"/>
<evidence type="ECO:0000313" key="2">
    <source>
        <dbReference type="Proteomes" id="UP000201576"/>
    </source>
</evidence>
<accession>B4XRZ6</accession>
<dbReference type="OrthoDB" id="12338at10239"/>
<name>B4XRZ6_9TOMB</name>
<dbReference type="RefSeq" id="YP_002117835.1">
    <property type="nucleotide sequence ID" value="NC_011108.1"/>
</dbReference>
<sequence>MEFFSSALTRLDSTKAATLDWSKFHALFHLCPRAAYAWLKIQLGSSILGDLVSFLSRAARALCYLPVAVQEIARSLCERYNAASARAGDAFFYSRLFDTARANRWSYLDDSSPPDMGASTVSWVTKVDPLRLPRRALSTVGAGLALYGGYRTLKFLWNMWKFQRRQDAIHSAKTRTQFLEKEYQEVRACMEEMGRAALRTRMEDCILKDVITPEEKDEEGNVVQKEVSQMIIKLYGKFVRQLVALAKVEFNGVPKNTEANQLAVWRFMYRCCEKRGLNALDANRALSSALPLVFLPSTYDHNMAITMTCEDTVQTLQRYRDAFAQKSSLHRLLDNPLSGQAWKEWANTILYGDQATGLHFAK</sequence>
<keyword evidence="2" id="KW-1185">Reference proteome</keyword>
<protein>
    <submittedName>
        <fullName evidence="1">p41</fullName>
    </submittedName>
</protein>
<evidence type="ECO:0000313" key="1">
    <source>
        <dbReference type="EMBL" id="ABW74549.1"/>
    </source>
</evidence>
<dbReference type="KEGG" id="vg:11266502"/>
<dbReference type="Proteomes" id="UP000201576">
    <property type="component" value="Segment"/>
</dbReference>
<reference evidence="1 2" key="1">
    <citation type="journal article" date="2009" name="Arch. Virol.">
        <title>Comparative sequence analysis and serological and infectivity studies indicate that cocksfoot mild mosaic virus is a member of the genus Panicovirus.</title>
        <authorList>
            <person name="Ziegler A."/>
            <person name="Cowan G."/>
            <person name="Torrance L."/>
        </authorList>
    </citation>
    <scope>NUCLEOTIDE SEQUENCE [LARGE SCALE GENOMIC DNA]</scope>
    <source>
        <strain evidence="1">Scotland</strain>
    </source>
</reference>
<dbReference type="GeneID" id="11266502"/>
<dbReference type="EMBL" id="EU081018">
    <property type="protein sequence ID" value="ABW74549.1"/>
    <property type="molecule type" value="Genomic_RNA"/>
</dbReference>
<organism evidence="1 2">
    <name type="scientific">Cocksfoot mild mosaic virus</name>
    <dbReference type="NCBI Taxonomy" id="479060"/>
    <lineage>
        <taxon>Viruses</taxon>
        <taxon>Riboviria</taxon>
        <taxon>Orthornavirae</taxon>
        <taxon>Kitrinoviricota</taxon>
        <taxon>Tolucaviricetes</taxon>
        <taxon>Tolivirales</taxon>
        <taxon>Tombusviridae</taxon>
        <taxon>Procedovirinae</taxon>
        <taxon>Panicovirus</taxon>
        <taxon>Panicovirus dactylis</taxon>
    </lineage>
</organism>